<dbReference type="HOGENOM" id="CLU_030024_5_3_4"/>
<evidence type="ECO:0000313" key="6">
    <source>
        <dbReference type="Proteomes" id="UP000011021"/>
    </source>
</evidence>
<dbReference type="GO" id="GO:0005975">
    <property type="term" value="P:carbohydrate metabolic process"/>
    <property type="evidence" value="ECO:0007669"/>
    <property type="project" value="InterPro"/>
</dbReference>
<organism evidence="5 6">
    <name type="scientific">Lautropia mirabilis ATCC 51599</name>
    <dbReference type="NCBI Taxonomy" id="887898"/>
    <lineage>
        <taxon>Bacteria</taxon>
        <taxon>Pseudomonadati</taxon>
        <taxon>Pseudomonadota</taxon>
        <taxon>Betaproteobacteria</taxon>
        <taxon>Burkholderiales</taxon>
        <taxon>Burkholderiaceae</taxon>
        <taxon>Lautropia</taxon>
    </lineage>
</organism>
<dbReference type="Proteomes" id="UP000011021">
    <property type="component" value="Unassembled WGS sequence"/>
</dbReference>
<evidence type="ECO:0000256" key="2">
    <source>
        <dbReference type="ARBA" id="ARBA00022729"/>
    </source>
</evidence>
<feature type="domain" description="NodB homology" evidence="4">
    <location>
        <begin position="63"/>
        <end position="304"/>
    </location>
</feature>
<dbReference type="SUPFAM" id="SSF88713">
    <property type="entry name" value="Glycoside hydrolase/deacetylase"/>
    <property type="match status" value="1"/>
</dbReference>
<gene>
    <name evidence="5" type="ORF">HMPREF0551_2249</name>
</gene>
<dbReference type="PANTHER" id="PTHR34216">
    <property type="match status" value="1"/>
</dbReference>
<dbReference type="EMBL" id="AEQP01000022">
    <property type="protein sequence ID" value="EFV94134.1"/>
    <property type="molecule type" value="Genomic_DNA"/>
</dbReference>
<dbReference type="Gene3D" id="3.20.20.370">
    <property type="entry name" value="Glycoside hydrolase/deacetylase"/>
    <property type="match status" value="1"/>
</dbReference>
<dbReference type="STRING" id="887898.HMPREF0551_2249"/>
<feature type="compositionally biased region" description="Polar residues" evidence="3">
    <location>
        <begin position="251"/>
        <end position="261"/>
    </location>
</feature>
<name>E7RZY5_9BURK</name>
<dbReference type="InterPro" id="IPR011330">
    <property type="entry name" value="Glyco_hydro/deAcase_b/a-brl"/>
</dbReference>
<accession>E7RZY5</accession>
<proteinExistence type="predicted"/>
<evidence type="ECO:0000313" key="5">
    <source>
        <dbReference type="EMBL" id="EFV94134.1"/>
    </source>
</evidence>
<dbReference type="eggNOG" id="COG0726">
    <property type="taxonomic scope" value="Bacteria"/>
</dbReference>
<dbReference type="GO" id="GO:0016810">
    <property type="term" value="F:hydrolase activity, acting on carbon-nitrogen (but not peptide) bonds"/>
    <property type="evidence" value="ECO:0007669"/>
    <property type="project" value="InterPro"/>
</dbReference>
<dbReference type="GO" id="GO:0005576">
    <property type="term" value="C:extracellular region"/>
    <property type="evidence" value="ECO:0007669"/>
    <property type="project" value="UniProtKB-SubCell"/>
</dbReference>
<protein>
    <submittedName>
        <fullName evidence="5">Polysaccharide deacetylase</fullName>
    </submittedName>
</protein>
<dbReference type="PROSITE" id="PS51677">
    <property type="entry name" value="NODB"/>
    <property type="match status" value="1"/>
</dbReference>
<evidence type="ECO:0000256" key="1">
    <source>
        <dbReference type="ARBA" id="ARBA00004613"/>
    </source>
</evidence>
<comment type="subcellular location">
    <subcellularLocation>
        <location evidence="1">Secreted</location>
    </subcellularLocation>
</comment>
<keyword evidence="6" id="KW-1185">Reference proteome</keyword>
<dbReference type="InterPro" id="IPR051398">
    <property type="entry name" value="Polysacch_Deacetylase"/>
</dbReference>
<sequence>MKAVTVLMYHAIVDGEMEGADSHYSVPPATFARQLQLIRSHGRRICSVHQLLYEGLPASGEPWPVCLTFDDGHLTNAAAAEAIAREEGRAEFFVNPSMVGKPGFLDWPALREMAAMGMAIQSHGMNHRYLDQLSPAEVRAELADSKAAIEDAIGSPVTVYAPAGGRMPENFLSLAGSLGYHAVCSSRVGVWRALDGLPLSPPAPVASARTTHVASDMSGTTGPADIQATAPLSGASHPGNVADSPNGIGGNHNSVSNSAAMTNGPALELPRLAMLRGTSEARFLAWITQQPLEMLKQQTRYRVLRLSKQLLGNGGHEKLRALLLRSPRTEPGKND</sequence>
<evidence type="ECO:0000259" key="4">
    <source>
        <dbReference type="PROSITE" id="PS51677"/>
    </source>
</evidence>
<dbReference type="PANTHER" id="PTHR34216:SF3">
    <property type="entry name" value="POLY-BETA-1,6-N-ACETYL-D-GLUCOSAMINE N-DEACETYLASE"/>
    <property type="match status" value="1"/>
</dbReference>
<dbReference type="InterPro" id="IPR002509">
    <property type="entry name" value="NODB_dom"/>
</dbReference>
<dbReference type="AlphaFoldDB" id="E7RZY5"/>
<comment type="caution">
    <text evidence="5">The sequence shown here is derived from an EMBL/GenBank/DDBJ whole genome shotgun (WGS) entry which is preliminary data.</text>
</comment>
<keyword evidence="2" id="KW-0732">Signal</keyword>
<dbReference type="CDD" id="cd10918">
    <property type="entry name" value="CE4_NodB_like_5s_6s"/>
    <property type="match status" value="1"/>
</dbReference>
<dbReference type="Pfam" id="PF01522">
    <property type="entry name" value="Polysacc_deac_1"/>
    <property type="match status" value="1"/>
</dbReference>
<evidence type="ECO:0000256" key="3">
    <source>
        <dbReference type="SAM" id="MobiDB-lite"/>
    </source>
</evidence>
<reference evidence="5 6" key="1">
    <citation type="submission" date="2010-12" db="EMBL/GenBank/DDBJ databases">
        <authorList>
            <person name="Muzny D."/>
            <person name="Qin X."/>
            <person name="Deng J."/>
            <person name="Jiang H."/>
            <person name="Liu Y."/>
            <person name="Qu J."/>
            <person name="Song X.-Z."/>
            <person name="Zhang L."/>
            <person name="Thornton R."/>
            <person name="Coyle M."/>
            <person name="Francisco L."/>
            <person name="Jackson L."/>
            <person name="Javaid M."/>
            <person name="Korchina V."/>
            <person name="Kovar C."/>
            <person name="Mata R."/>
            <person name="Mathew T."/>
            <person name="Ngo R."/>
            <person name="Nguyen L."/>
            <person name="Nguyen N."/>
            <person name="Okwuonu G."/>
            <person name="Ongeri F."/>
            <person name="Pham C."/>
            <person name="Simmons D."/>
            <person name="Wilczek-Boney K."/>
            <person name="Hale W."/>
            <person name="Jakkamsetti A."/>
            <person name="Pham P."/>
            <person name="Ruth R."/>
            <person name="San Lucas F."/>
            <person name="Warren J."/>
            <person name="Zhang J."/>
            <person name="Zhao Z."/>
            <person name="Zhou C."/>
            <person name="Zhu D."/>
            <person name="Lee S."/>
            <person name="Bess C."/>
            <person name="Blankenburg K."/>
            <person name="Forbes L."/>
            <person name="Fu Q."/>
            <person name="Gubbala S."/>
            <person name="Hirani K."/>
            <person name="Jayaseelan J.C."/>
            <person name="Lara F."/>
            <person name="Munidasa M."/>
            <person name="Palculict T."/>
            <person name="Patil S."/>
            <person name="Pu L.-L."/>
            <person name="Saada N."/>
            <person name="Tang L."/>
            <person name="Weissenberger G."/>
            <person name="Zhu Y."/>
            <person name="Hemphill L."/>
            <person name="Shang Y."/>
            <person name="Youmans B."/>
            <person name="Ayvaz T."/>
            <person name="Ross M."/>
            <person name="Santibanez J."/>
            <person name="Aqrawi P."/>
            <person name="Gross S."/>
            <person name="Joshi V."/>
            <person name="Fowler G."/>
            <person name="Nazareth L."/>
            <person name="Reid J."/>
            <person name="Worley K."/>
            <person name="Petrosino J."/>
            <person name="Highlander S."/>
            <person name="Gibbs R."/>
        </authorList>
    </citation>
    <scope>NUCLEOTIDE SEQUENCE [LARGE SCALE GENOMIC DNA]</scope>
    <source>
        <strain evidence="5 6">ATCC 51599</strain>
    </source>
</reference>
<dbReference type="RefSeq" id="WP_005674659.1">
    <property type="nucleotide sequence ID" value="NZ_CP146288.1"/>
</dbReference>
<feature type="region of interest" description="Disordered" evidence="3">
    <location>
        <begin position="215"/>
        <end position="262"/>
    </location>
</feature>